<gene>
    <name evidence="2" type="primary">glgA_1</name>
    <name evidence="2" type="ORF">K239x_02950</name>
</gene>
<keyword evidence="2" id="KW-0808">Transferase</keyword>
<evidence type="ECO:0000313" key="3">
    <source>
        <dbReference type="Proteomes" id="UP000319817"/>
    </source>
</evidence>
<reference evidence="2 3" key="1">
    <citation type="submission" date="2019-02" db="EMBL/GenBank/DDBJ databases">
        <title>Deep-cultivation of Planctomycetes and their phenomic and genomic characterization uncovers novel biology.</title>
        <authorList>
            <person name="Wiegand S."/>
            <person name="Jogler M."/>
            <person name="Boedeker C."/>
            <person name="Pinto D."/>
            <person name="Vollmers J."/>
            <person name="Rivas-Marin E."/>
            <person name="Kohn T."/>
            <person name="Peeters S.H."/>
            <person name="Heuer A."/>
            <person name="Rast P."/>
            <person name="Oberbeckmann S."/>
            <person name="Bunk B."/>
            <person name="Jeske O."/>
            <person name="Meyerdierks A."/>
            <person name="Storesund J.E."/>
            <person name="Kallscheuer N."/>
            <person name="Luecker S."/>
            <person name="Lage O.M."/>
            <person name="Pohl T."/>
            <person name="Merkel B.J."/>
            <person name="Hornburger P."/>
            <person name="Mueller R.-W."/>
            <person name="Bruemmer F."/>
            <person name="Labrenz M."/>
            <person name="Spormann A.M."/>
            <person name="Op den Camp H."/>
            <person name="Overmann J."/>
            <person name="Amann R."/>
            <person name="Jetten M.S.M."/>
            <person name="Mascher T."/>
            <person name="Medema M.H."/>
            <person name="Devos D.P."/>
            <person name="Kaster A.-K."/>
            <person name="Ovreas L."/>
            <person name="Rohde M."/>
            <person name="Galperin M.Y."/>
            <person name="Jogler C."/>
        </authorList>
    </citation>
    <scope>NUCLEOTIDE SEQUENCE [LARGE SCALE GENOMIC DNA]</scope>
    <source>
        <strain evidence="2 3">K23_9</strain>
    </source>
</reference>
<dbReference type="GO" id="GO:0009011">
    <property type="term" value="F:alpha-1,4-glucan glucosyltransferase (ADP-glucose donor) activity"/>
    <property type="evidence" value="ECO:0007669"/>
    <property type="project" value="UniProtKB-EC"/>
</dbReference>
<proteinExistence type="predicted"/>
<keyword evidence="2" id="KW-0328">Glycosyltransferase</keyword>
<evidence type="ECO:0000313" key="2">
    <source>
        <dbReference type="EMBL" id="QDT08357.1"/>
    </source>
</evidence>
<organism evidence="2 3">
    <name type="scientific">Stieleria marina</name>
    <dbReference type="NCBI Taxonomy" id="1930275"/>
    <lineage>
        <taxon>Bacteria</taxon>
        <taxon>Pseudomonadati</taxon>
        <taxon>Planctomycetota</taxon>
        <taxon>Planctomycetia</taxon>
        <taxon>Pirellulales</taxon>
        <taxon>Pirellulaceae</taxon>
        <taxon>Stieleria</taxon>
    </lineage>
</organism>
<dbReference type="Gene3D" id="3.40.50.2000">
    <property type="entry name" value="Glycogen Phosphorylase B"/>
    <property type="match status" value="2"/>
</dbReference>
<dbReference type="OrthoDB" id="9795068at2"/>
<dbReference type="InterPro" id="IPR001296">
    <property type="entry name" value="Glyco_trans_1"/>
</dbReference>
<protein>
    <submittedName>
        <fullName evidence="2">Capsular glucan synthase</fullName>
        <ecNumber evidence="2">2.4.1.21</ecNumber>
    </submittedName>
</protein>
<dbReference type="EC" id="2.4.1.21" evidence="2"/>
<evidence type="ECO:0000259" key="1">
    <source>
        <dbReference type="Pfam" id="PF00534"/>
    </source>
</evidence>
<feature type="domain" description="Glycosyl transferase family 1" evidence="1">
    <location>
        <begin position="240"/>
        <end position="403"/>
    </location>
</feature>
<accession>A0A517NMJ6</accession>
<dbReference type="Pfam" id="PF00534">
    <property type="entry name" value="Glycos_transf_1"/>
    <property type="match status" value="1"/>
</dbReference>
<dbReference type="PANTHER" id="PTHR12526">
    <property type="entry name" value="GLYCOSYLTRANSFERASE"/>
    <property type="match status" value="1"/>
</dbReference>
<sequence>MRVSHFNTYLDGGAATAGRRLHESLVSNGIDSHFHYSSKNPAPENLGQTYHATKWSRSGLGKRIAGAIDFRFHRQKFKAALRNRPTDLEIFTTPRGSTESLWPPMGHPDRDFEIIQLHWISKFIDYRSFFGSLPASQPVVWTLHDMSAMTGGCHFSDGCLFYRTGCGNCPQLERGGANDISRHGFLEKQAAIADANLHIVAPSRWLIESAQSSLLLQSAKSFTRIPYGIDADVYHPMDRIEARNRLGIAHDAKVVCFGAMDMNNRRKGGKQMLQAFAAVANMPKVTGLVFGAGELNAPGINLPPIHSVGMVKGVQQQRAVFSAADIYVLPSLEDNLPLTGLEAMACGTPILGFTAGGIPDYVRPGVSGMLAENGNADDLGQKLRLMLSDTQQCQQLGQTARQMIVDEYAATREAFDYMQLYAALADGDDVDRVAA</sequence>
<keyword evidence="3" id="KW-1185">Reference proteome</keyword>
<dbReference type="AlphaFoldDB" id="A0A517NMJ6"/>
<dbReference type="Proteomes" id="UP000319817">
    <property type="component" value="Chromosome"/>
</dbReference>
<dbReference type="EMBL" id="CP036526">
    <property type="protein sequence ID" value="QDT08357.1"/>
    <property type="molecule type" value="Genomic_DNA"/>
</dbReference>
<dbReference type="SUPFAM" id="SSF53756">
    <property type="entry name" value="UDP-Glycosyltransferase/glycogen phosphorylase"/>
    <property type="match status" value="1"/>
</dbReference>
<name>A0A517NMJ6_9BACT</name>